<evidence type="ECO:0008006" key="7">
    <source>
        <dbReference type="Google" id="ProtNLM"/>
    </source>
</evidence>
<evidence type="ECO:0000256" key="4">
    <source>
        <dbReference type="SAM" id="Phobius"/>
    </source>
</evidence>
<gene>
    <name evidence="5" type="ORF">BGW36DRAFT_402059</name>
</gene>
<dbReference type="Pfam" id="PF01344">
    <property type="entry name" value="Kelch_1"/>
    <property type="match status" value="1"/>
</dbReference>
<sequence length="545" mass="57981">MRLDAFLRMVSCTQGDICYIIGAKTGLVNDSLYFIGGNYSVVSLDGQTISPSTTLYSLDVNNQFPVERSIPQSLLTDTTIASQITAAYNSSLIGSNGDAAGALWHTNDTIYIFGGGFETPTNSVSSYNVRTSEWKEVEVKGGSFNFGNRSSAQYVSVPERNLGFVGMIRFDASDPNNLSWTNETLGNGSYGADVPNLDSGTMVYVPAGKEGMLISFGGSNVAEGINPAWGWPYDSDWYTIYVYDIASHTWWQQLASGNAPSHTGSFCAAVTTSPDNDAFHITTYGGWSLNNGRSYEDVHILSLPSFTWINATLLSNKSNKEEQVNSTIGRDSITGGCQTYRGAQMIVLGGDIRAGAYRLTNGACNDVFSPVRVLDLSTYVWQTELNNSASYEVPAVIYNAIGGGATGGATSTAPAAGFADPTLASLIQLRVTSATSTSIPTSSVPTPTPTPTLNPSGVASESHSSSVNAGAIVGGVVGGVIGLGLVAAFVWFLFKRNHSQEESPEIEQKNAAKVFPSIPQEMETRLPQKPEADSGPIFEMPETTK</sequence>
<evidence type="ECO:0000256" key="3">
    <source>
        <dbReference type="SAM" id="MobiDB-lite"/>
    </source>
</evidence>
<keyword evidence="4" id="KW-0472">Membrane</keyword>
<keyword evidence="2" id="KW-0677">Repeat</keyword>
<name>A0AAD4KDI5_9EURO</name>
<dbReference type="PANTHER" id="PTHR46093">
    <property type="entry name" value="ACYL-COA-BINDING DOMAIN-CONTAINING PROTEIN 5"/>
    <property type="match status" value="1"/>
</dbReference>
<keyword evidence="4" id="KW-0812">Transmembrane</keyword>
<reference evidence="5" key="1">
    <citation type="submission" date="2021-12" db="EMBL/GenBank/DDBJ databases">
        <title>Convergent genome expansion in fungi linked to evolution of root-endophyte symbiosis.</title>
        <authorList>
            <consortium name="DOE Joint Genome Institute"/>
            <person name="Ke Y.-H."/>
            <person name="Bonito G."/>
            <person name="Liao H.-L."/>
            <person name="Looney B."/>
            <person name="Rojas-Flechas A."/>
            <person name="Nash J."/>
            <person name="Hameed K."/>
            <person name="Schadt C."/>
            <person name="Martin F."/>
            <person name="Crous P.W."/>
            <person name="Miettinen O."/>
            <person name="Magnuson J.K."/>
            <person name="Labbe J."/>
            <person name="Jacobson D."/>
            <person name="Doktycz M.J."/>
            <person name="Veneault-Fourrey C."/>
            <person name="Kuo A."/>
            <person name="Mondo S."/>
            <person name="Calhoun S."/>
            <person name="Riley R."/>
            <person name="Ohm R."/>
            <person name="LaButti K."/>
            <person name="Andreopoulos B."/>
            <person name="Pangilinan J."/>
            <person name="Nolan M."/>
            <person name="Tritt A."/>
            <person name="Clum A."/>
            <person name="Lipzen A."/>
            <person name="Daum C."/>
            <person name="Barry K."/>
            <person name="Grigoriev I.V."/>
            <person name="Vilgalys R."/>
        </authorList>
    </citation>
    <scope>NUCLEOTIDE SEQUENCE</scope>
    <source>
        <strain evidence="5">PMI_201</strain>
    </source>
</reference>
<dbReference type="Gene3D" id="2.120.10.80">
    <property type="entry name" value="Kelch-type beta propeller"/>
    <property type="match status" value="2"/>
</dbReference>
<evidence type="ECO:0000313" key="5">
    <source>
        <dbReference type="EMBL" id="KAH8689001.1"/>
    </source>
</evidence>
<dbReference type="PANTHER" id="PTHR46093:SF18">
    <property type="entry name" value="FIBRONECTIN TYPE-III DOMAIN-CONTAINING PROTEIN"/>
    <property type="match status" value="1"/>
</dbReference>
<dbReference type="InterPro" id="IPR006652">
    <property type="entry name" value="Kelch_1"/>
</dbReference>
<dbReference type="Proteomes" id="UP001201262">
    <property type="component" value="Unassembled WGS sequence"/>
</dbReference>
<feature type="region of interest" description="Disordered" evidence="3">
    <location>
        <begin position="500"/>
        <end position="545"/>
    </location>
</feature>
<evidence type="ECO:0000256" key="1">
    <source>
        <dbReference type="ARBA" id="ARBA00022441"/>
    </source>
</evidence>
<protein>
    <recommendedName>
        <fullName evidence="7">Kelch repeat protein</fullName>
    </recommendedName>
</protein>
<feature type="region of interest" description="Disordered" evidence="3">
    <location>
        <begin position="437"/>
        <end position="461"/>
    </location>
</feature>
<organism evidence="5 6">
    <name type="scientific">Talaromyces proteolyticus</name>
    <dbReference type="NCBI Taxonomy" id="1131652"/>
    <lineage>
        <taxon>Eukaryota</taxon>
        <taxon>Fungi</taxon>
        <taxon>Dikarya</taxon>
        <taxon>Ascomycota</taxon>
        <taxon>Pezizomycotina</taxon>
        <taxon>Eurotiomycetes</taxon>
        <taxon>Eurotiomycetidae</taxon>
        <taxon>Eurotiales</taxon>
        <taxon>Trichocomaceae</taxon>
        <taxon>Talaromyces</taxon>
        <taxon>Talaromyces sect. Bacilispori</taxon>
    </lineage>
</organism>
<dbReference type="AlphaFoldDB" id="A0AAD4KDI5"/>
<keyword evidence="6" id="KW-1185">Reference proteome</keyword>
<accession>A0AAD4KDI5</accession>
<proteinExistence type="predicted"/>
<feature type="compositionally biased region" description="Basic and acidic residues" evidence="3">
    <location>
        <begin position="522"/>
        <end position="532"/>
    </location>
</feature>
<dbReference type="EMBL" id="JAJTJA010000016">
    <property type="protein sequence ID" value="KAH8689001.1"/>
    <property type="molecule type" value="Genomic_DNA"/>
</dbReference>
<dbReference type="GeneID" id="70249108"/>
<keyword evidence="1" id="KW-0880">Kelch repeat</keyword>
<evidence type="ECO:0000256" key="2">
    <source>
        <dbReference type="ARBA" id="ARBA00022737"/>
    </source>
</evidence>
<keyword evidence="4" id="KW-1133">Transmembrane helix</keyword>
<evidence type="ECO:0000313" key="6">
    <source>
        <dbReference type="Proteomes" id="UP001201262"/>
    </source>
</evidence>
<feature type="compositionally biased region" description="Basic and acidic residues" evidence="3">
    <location>
        <begin position="500"/>
        <end position="510"/>
    </location>
</feature>
<comment type="caution">
    <text evidence="5">The sequence shown here is derived from an EMBL/GenBank/DDBJ whole genome shotgun (WGS) entry which is preliminary data.</text>
</comment>
<dbReference type="SUPFAM" id="SSF50965">
    <property type="entry name" value="Galactose oxidase, central domain"/>
    <property type="match status" value="1"/>
</dbReference>
<dbReference type="InterPro" id="IPR015915">
    <property type="entry name" value="Kelch-typ_b-propeller"/>
</dbReference>
<feature type="transmembrane region" description="Helical" evidence="4">
    <location>
        <begin position="469"/>
        <end position="494"/>
    </location>
</feature>
<dbReference type="InterPro" id="IPR011043">
    <property type="entry name" value="Gal_Oxase/kelch_b-propeller"/>
</dbReference>
<dbReference type="RefSeq" id="XP_046065427.1">
    <property type="nucleotide sequence ID" value="XM_046218821.1"/>
</dbReference>